<evidence type="ECO:0000256" key="1">
    <source>
        <dbReference type="SAM" id="MobiDB-lite"/>
    </source>
</evidence>
<feature type="compositionally biased region" description="Basic residues" evidence="1">
    <location>
        <begin position="306"/>
        <end position="315"/>
    </location>
</feature>
<dbReference type="Proteomes" id="UP000799770">
    <property type="component" value="Unassembled WGS sequence"/>
</dbReference>
<feature type="compositionally biased region" description="Basic and acidic residues" evidence="1">
    <location>
        <begin position="327"/>
        <end position="351"/>
    </location>
</feature>
<evidence type="ECO:0000313" key="2">
    <source>
        <dbReference type="EMBL" id="KAF2119850.1"/>
    </source>
</evidence>
<dbReference type="EMBL" id="ML977314">
    <property type="protein sequence ID" value="KAF2119850.1"/>
    <property type="molecule type" value="Genomic_DNA"/>
</dbReference>
<keyword evidence="3" id="KW-1185">Reference proteome</keyword>
<sequence>MYIFFLQSQGAATFITFAGRITRFRLSPFDKEAQFPDMEKGKPCLGIMPPVHRADIRILVGKNFYQPYTLYDTNSTNSPICLHHQAHLQLDLVNNGLLLTLELLNILVGTEVLPTQPVPPLLDKPYQEGATQCDVIGRERRASGASMPMGGGIVFTIPGCTQCATMPSSAYACVSASARWLTASSEMLPVFCLQRNLSFALKVSNFELRAVTIPASSSLHDTKRSYGNPPADIIDTELQADCSTSYSITQNQPLGSFQASEVYLMLLLLPNRAELIRPLSPARYDRITSMHVLLLLPTPVTIKETKKSRKEKKKKPVQEESAQEEPVQEKPTQKEPTRDEPVHEQHVHEEPTTSDSGSDSLITEDGDTPGERLNVTGGLQDFLDDDKLKVVAHYVPKLLSPIVPVAADDATSPASEEKSPDEDLVEVSIDGADGLEAEFVTNDGD</sequence>
<name>A0A6A5ZJM7_9PLEO</name>
<gene>
    <name evidence="2" type="ORF">BDV96DRAFT_641727</name>
</gene>
<organism evidence="2 3">
    <name type="scientific">Lophiotrema nucula</name>
    <dbReference type="NCBI Taxonomy" id="690887"/>
    <lineage>
        <taxon>Eukaryota</taxon>
        <taxon>Fungi</taxon>
        <taxon>Dikarya</taxon>
        <taxon>Ascomycota</taxon>
        <taxon>Pezizomycotina</taxon>
        <taxon>Dothideomycetes</taxon>
        <taxon>Pleosporomycetidae</taxon>
        <taxon>Pleosporales</taxon>
        <taxon>Lophiotremataceae</taxon>
        <taxon>Lophiotrema</taxon>
    </lineage>
</organism>
<evidence type="ECO:0000313" key="3">
    <source>
        <dbReference type="Proteomes" id="UP000799770"/>
    </source>
</evidence>
<reference evidence="2" key="1">
    <citation type="journal article" date="2020" name="Stud. Mycol.">
        <title>101 Dothideomycetes genomes: a test case for predicting lifestyles and emergence of pathogens.</title>
        <authorList>
            <person name="Haridas S."/>
            <person name="Albert R."/>
            <person name="Binder M."/>
            <person name="Bloem J."/>
            <person name="Labutti K."/>
            <person name="Salamov A."/>
            <person name="Andreopoulos B."/>
            <person name="Baker S."/>
            <person name="Barry K."/>
            <person name="Bills G."/>
            <person name="Bluhm B."/>
            <person name="Cannon C."/>
            <person name="Castanera R."/>
            <person name="Culley D."/>
            <person name="Daum C."/>
            <person name="Ezra D."/>
            <person name="Gonzalez J."/>
            <person name="Henrissat B."/>
            <person name="Kuo A."/>
            <person name="Liang C."/>
            <person name="Lipzen A."/>
            <person name="Lutzoni F."/>
            <person name="Magnuson J."/>
            <person name="Mondo S."/>
            <person name="Nolan M."/>
            <person name="Ohm R."/>
            <person name="Pangilinan J."/>
            <person name="Park H.-J."/>
            <person name="Ramirez L."/>
            <person name="Alfaro M."/>
            <person name="Sun H."/>
            <person name="Tritt A."/>
            <person name="Yoshinaga Y."/>
            <person name="Zwiers L.-H."/>
            <person name="Turgeon B."/>
            <person name="Goodwin S."/>
            <person name="Spatafora J."/>
            <person name="Crous P."/>
            <person name="Grigoriev I."/>
        </authorList>
    </citation>
    <scope>NUCLEOTIDE SEQUENCE</scope>
    <source>
        <strain evidence="2">CBS 627.86</strain>
    </source>
</reference>
<dbReference type="AlphaFoldDB" id="A0A6A5ZJM7"/>
<accession>A0A6A5ZJM7</accession>
<protein>
    <submittedName>
        <fullName evidence="2">Uncharacterized protein</fullName>
    </submittedName>
</protein>
<feature type="region of interest" description="Disordered" evidence="1">
    <location>
        <begin position="304"/>
        <end position="377"/>
    </location>
</feature>
<proteinExistence type="predicted"/>